<dbReference type="Proteomes" id="UP000327157">
    <property type="component" value="Chromosome 13"/>
</dbReference>
<protein>
    <submittedName>
        <fullName evidence="1">Uncharacterized protein</fullName>
    </submittedName>
</protein>
<comment type="caution">
    <text evidence="1">The sequence shown here is derived from an EMBL/GenBank/DDBJ whole genome shotgun (WGS) entry which is preliminary data.</text>
</comment>
<organism evidence="1 2">
    <name type="scientific">Pyrus ussuriensis x Pyrus communis</name>
    <dbReference type="NCBI Taxonomy" id="2448454"/>
    <lineage>
        <taxon>Eukaryota</taxon>
        <taxon>Viridiplantae</taxon>
        <taxon>Streptophyta</taxon>
        <taxon>Embryophyta</taxon>
        <taxon>Tracheophyta</taxon>
        <taxon>Spermatophyta</taxon>
        <taxon>Magnoliopsida</taxon>
        <taxon>eudicotyledons</taxon>
        <taxon>Gunneridae</taxon>
        <taxon>Pentapetalae</taxon>
        <taxon>rosids</taxon>
        <taxon>fabids</taxon>
        <taxon>Rosales</taxon>
        <taxon>Rosaceae</taxon>
        <taxon>Amygdaloideae</taxon>
        <taxon>Maleae</taxon>
        <taxon>Pyrus</taxon>
    </lineage>
</organism>
<sequence length="110" mass="12159">MAPTSAFLSSLSNSSLLLHDSMLKCLSLRNFLSNPTNTTLLSSITTTPISRHSLSSLILRRPISRLQAPRHGRAHFEQPSPYLLHHAHNPVSLNFRTGFSVLCCLDCFAS</sequence>
<keyword evidence="2" id="KW-1185">Reference proteome</keyword>
<dbReference type="AlphaFoldDB" id="A0A5N5FPD2"/>
<accession>A0A5N5FPD2</accession>
<name>A0A5N5FPD2_9ROSA</name>
<evidence type="ECO:0000313" key="2">
    <source>
        <dbReference type="Proteomes" id="UP000327157"/>
    </source>
</evidence>
<evidence type="ECO:0000313" key="1">
    <source>
        <dbReference type="EMBL" id="KAB2600124.1"/>
    </source>
</evidence>
<reference evidence="1 2" key="3">
    <citation type="submission" date="2019-11" db="EMBL/GenBank/DDBJ databases">
        <title>A de novo genome assembly of a pear dwarfing rootstock.</title>
        <authorList>
            <person name="Wang F."/>
            <person name="Wang J."/>
            <person name="Li S."/>
            <person name="Zhang Y."/>
            <person name="Fang M."/>
            <person name="Ma L."/>
            <person name="Zhao Y."/>
            <person name="Jiang S."/>
        </authorList>
    </citation>
    <scope>NUCLEOTIDE SEQUENCE [LARGE SCALE GENOMIC DNA]</scope>
    <source>
        <strain evidence="1">S2</strain>
        <tissue evidence="1">Leaf</tissue>
    </source>
</reference>
<dbReference type="EMBL" id="SMOL01000753">
    <property type="protein sequence ID" value="KAB2600124.1"/>
    <property type="molecule type" value="Genomic_DNA"/>
</dbReference>
<gene>
    <name evidence="1" type="ORF">D8674_010395</name>
</gene>
<reference evidence="2" key="2">
    <citation type="submission" date="2019-10" db="EMBL/GenBank/DDBJ databases">
        <title>A de novo genome assembly of a pear dwarfing rootstock.</title>
        <authorList>
            <person name="Wang F."/>
            <person name="Wang J."/>
            <person name="Li S."/>
            <person name="Zhang Y."/>
            <person name="Fang M."/>
            <person name="Ma L."/>
            <person name="Zhao Y."/>
            <person name="Jiang S."/>
        </authorList>
    </citation>
    <scope>NUCLEOTIDE SEQUENCE [LARGE SCALE GENOMIC DNA]</scope>
</reference>
<proteinExistence type="predicted"/>
<reference evidence="1 2" key="1">
    <citation type="submission" date="2019-09" db="EMBL/GenBank/DDBJ databases">
        <authorList>
            <person name="Ou C."/>
        </authorList>
    </citation>
    <scope>NUCLEOTIDE SEQUENCE [LARGE SCALE GENOMIC DNA]</scope>
    <source>
        <strain evidence="1">S2</strain>
        <tissue evidence="1">Leaf</tissue>
    </source>
</reference>